<feature type="region of interest" description="Disordered" evidence="1">
    <location>
        <begin position="1"/>
        <end position="227"/>
    </location>
</feature>
<accession>A0AAV7V244</accession>
<organism evidence="2 3">
    <name type="scientific">Pleurodeles waltl</name>
    <name type="common">Iberian ribbed newt</name>
    <dbReference type="NCBI Taxonomy" id="8319"/>
    <lineage>
        <taxon>Eukaryota</taxon>
        <taxon>Metazoa</taxon>
        <taxon>Chordata</taxon>
        <taxon>Craniata</taxon>
        <taxon>Vertebrata</taxon>
        <taxon>Euteleostomi</taxon>
        <taxon>Amphibia</taxon>
        <taxon>Batrachia</taxon>
        <taxon>Caudata</taxon>
        <taxon>Salamandroidea</taxon>
        <taxon>Salamandridae</taxon>
        <taxon>Pleurodelinae</taxon>
        <taxon>Pleurodeles</taxon>
    </lineage>
</organism>
<feature type="compositionally biased region" description="Basic and acidic residues" evidence="1">
    <location>
        <begin position="9"/>
        <end position="20"/>
    </location>
</feature>
<sequence length="227" mass="24822">MEETNGVGERVKSRTAEAKDRRRVGKHQDLSPTTWRAAGARSRVDSTMRRGSLAPGSRRMSRPRFRRSVDKPGTATRDGRENGAEGGRRTGKKITGFAQKGGRNHTPRGGEEEIHGGDRLRRRESQEQNSRGQGPKTSWKTPGPVSNNLESSGSPEPCGIDNAKRITGPGKQTNEPATLQEKSDQARYGNSGREGKQSGGRRTGKKITGFAQKGVSKRKSRVLHKRG</sequence>
<dbReference type="AlphaFoldDB" id="A0AAV7V244"/>
<proteinExistence type="predicted"/>
<protein>
    <submittedName>
        <fullName evidence="2">Uncharacterized protein</fullName>
    </submittedName>
</protein>
<gene>
    <name evidence="2" type="ORF">NDU88_004770</name>
</gene>
<reference evidence="2" key="1">
    <citation type="journal article" date="2022" name="bioRxiv">
        <title>Sequencing and chromosome-scale assembly of the giantPleurodeles waltlgenome.</title>
        <authorList>
            <person name="Brown T."/>
            <person name="Elewa A."/>
            <person name="Iarovenko S."/>
            <person name="Subramanian E."/>
            <person name="Araus A.J."/>
            <person name="Petzold A."/>
            <person name="Susuki M."/>
            <person name="Suzuki K.-i.T."/>
            <person name="Hayashi T."/>
            <person name="Toyoda A."/>
            <person name="Oliveira C."/>
            <person name="Osipova E."/>
            <person name="Leigh N.D."/>
            <person name="Simon A."/>
            <person name="Yun M.H."/>
        </authorList>
    </citation>
    <scope>NUCLEOTIDE SEQUENCE</scope>
    <source>
        <strain evidence="2">20211129_DDA</strain>
        <tissue evidence="2">Liver</tissue>
    </source>
</reference>
<keyword evidence="3" id="KW-1185">Reference proteome</keyword>
<feature type="compositionally biased region" description="Polar residues" evidence="1">
    <location>
        <begin position="127"/>
        <end position="154"/>
    </location>
</feature>
<feature type="compositionally biased region" description="Basic and acidic residues" evidence="1">
    <location>
        <begin position="108"/>
        <end position="126"/>
    </location>
</feature>
<feature type="compositionally biased region" description="Basic and acidic residues" evidence="1">
    <location>
        <begin position="77"/>
        <end position="88"/>
    </location>
</feature>
<dbReference type="EMBL" id="JANPWB010000004">
    <property type="protein sequence ID" value="KAJ1195490.1"/>
    <property type="molecule type" value="Genomic_DNA"/>
</dbReference>
<evidence type="ECO:0000313" key="2">
    <source>
        <dbReference type="EMBL" id="KAJ1195490.1"/>
    </source>
</evidence>
<dbReference type="Proteomes" id="UP001066276">
    <property type="component" value="Chromosome 2_2"/>
</dbReference>
<evidence type="ECO:0000313" key="3">
    <source>
        <dbReference type="Proteomes" id="UP001066276"/>
    </source>
</evidence>
<evidence type="ECO:0000256" key="1">
    <source>
        <dbReference type="SAM" id="MobiDB-lite"/>
    </source>
</evidence>
<name>A0AAV7V244_PLEWA</name>
<feature type="compositionally biased region" description="Basic residues" evidence="1">
    <location>
        <begin position="215"/>
        <end position="227"/>
    </location>
</feature>
<comment type="caution">
    <text evidence="2">The sequence shown here is derived from an EMBL/GenBank/DDBJ whole genome shotgun (WGS) entry which is preliminary data.</text>
</comment>